<gene>
    <name evidence="1" type="ORF">ESV85_18735</name>
    <name evidence="2" type="ORF">ESV85_18760</name>
</gene>
<dbReference type="AlphaFoldDB" id="A0A5C7AFK5"/>
<dbReference type="EMBL" id="VORW01000020">
    <property type="protein sequence ID" value="TXE04777.1"/>
    <property type="molecule type" value="Genomic_DNA"/>
</dbReference>
<evidence type="ECO:0000313" key="3">
    <source>
        <dbReference type="Proteomes" id="UP000321935"/>
    </source>
</evidence>
<dbReference type="PROSITE" id="PS51257">
    <property type="entry name" value="PROKAR_LIPOPROTEIN"/>
    <property type="match status" value="1"/>
</dbReference>
<evidence type="ECO:0008006" key="4">
    <source>
        <dbReference type="Google" id="ProtNLM"/>
    </source>
</evidence>
<proteinExistence type="predicted"/>
<reference evidence="2 3" key="1">
    <citation type="submission" date="2019-08" db="EMBL/GenBank/DDBJ databases">
        <title>Genomes sequence of Algoriphagus aquimarinus ACAM450.</title>
        <authorList>
            <person name="Bowman J.P."/>
        </authorList>
    </citation>
    <scope>NUCLEOTIDE SEQUENCE [LARGE SCALE GENOMIC DNA]</scope>
    <source>
        <strain evidence="2 3">ACAM 450</strain>
    </source>
</reference>
<evidence type="ECO:0000313" key="2">
    <source>
        <dbReference type="EMBL" id="TXE04781.1"/>
    </source>
</evidence>
<comment type="caution">
    <text evidence="2">The sequence shown here is derived from an EMBL/GenBank/DDBJ whole genome shotgun (WGS) entry which is preliminary data.</text>
</comment>
<dbReference type="Proteomes" id="UP000321935">
    <property type="component" value="Unassembled WGS sequence"/>
</dbReference>
<sequence>MKIKLCSVLIILIISGCSKRITSNEVIGNWWSIKVDSSYSETYVNEVEWVYNHEDFGPFSYKYTFYSDSICIGVKKWALNVSDTSLVLSDHQEKFILYKLPLKESIFESRKDSLAYENFQEEFRKRYLSKLKIEK</sequence>
<protein>
    <recommendedName>
        <fullName evidence="4">Lipocalin-like domain-containing protein</fullName>
    </recommendedName>
</protein>
<dbReference type="RefSeq" id="WP_146920327.1">
    <property type="nucleotide sequence ID" value="NZ_VORW01000020.1"/>
</dbReference>
<accession>A0A5C7AFK5</accession>
<name>A0A5C7AFK5_9BACT</name>
<dbReference type="EMBL" id="VORW01000020">
    <property type="protein sequence ID" value="TXE04781.1"/>
    <property type="molecule type" value="Genomic_DNA"/>
</dbReference>
<dbReference type="OrthoDB" id="827293at2"/>
<evidence type="ECO:0000313" key="1">
    <source>
        <dbReference type="EMBL" id="TXE04777.1"/>
    </source>
</evidence>
<organism evidence="2 3">
    <name type="scientific">Algoriphagus aquimarinus</name>
    <dbReference type="NCBI Taxonomy" id="237018"/>
    <lineage>
        <taxon>Bacteria</taxon>
        <taxon>Pseudomonadati</taxon>
        <taxon>Bacteroidota</taxon>
        <taxon>Cytophagia</taxon>
        <taxon>Cytophagales</taxon>
        <taxon>Cyclobacteriaceae</taxon>
        <taxon>Algoriphagus</taxon>
    </lineage>
</organism>